<dbReference type="AlphaFoldDB" id="A0A0H2ZWB6"/>
<name>A0A0H2ZWB6_MYCA1</name>
<evidence type="ECO:0000313" key="2">
    <source>
        <dbReference type="EMBL" id="ABK66677.1"/>
    </source>
</evidence>
<protein>
    <recommendedName>
        <fullName evidence="4">DUF1800 domain-containing protein</fullName>
    </recommendedName>
</protein>
<sequence>MRPQENRKNPQRIFSCTPHSYSMAGQSTLWVGTARMLRRAGFGVTGPEVDAAVARGWPGHLDAMLAADPDADPGALATPMPALPAPQPPGKRATPAARKQYNQQLTEQQGVLSDWWIRRMVVVRQPFHEKLTLLWHNHFATSAQKVRVAAQMAAQNQKLRTLSLGDFGTLAYAMLTDAAMLRWLDGQTSTAKAPNENLAREFMELFALGHGNGYTESDVRNGARALTGWVIGAGGATSVLPKRHDATAKTLFGRSANFDAAGFCDAVLAQPKSAGYVAGRLWQQLAGDDPPSPPALDRLVAAYGPGRDLRALTRAILTDPEFTGARASMVNTPIEWLIGVIRSLRVPVDDPKRLKMIDATLRTLGQRPFYPPSVGGWPSGQVWLSTASAGARLRAATELAHAGDLSGIENTPPTDRIDAVGYLIGVGAWSDRTARALQPLVGQPPRLVAAAVNTPEYLTS</sequence>
<gene>
    <name evidence="2" type="ordered locus">MAV_4757</name>
</gene>
<accession>A0A0H2ZWB6</accession>
<organism evidence="2 3">
    <name type="scientific">Mycobacterium avium (strain 104)</name>
    <dbReference type="NCBI Taxonomy" id="243243"/>
    <lineage>
        <taxon>Bacteria</taxon>
        <taxon>Bacillati</taxon>
        <taxon>Actinomycetota</taxon>
        <taxon>Actinomycetes</taxon>
        <taxon>Mycobacteriales</taxon>
        <taxon>Mycobacteriaceae</taxon>
        <taxon>Mycobacterium</taxon>
        <taxon>Mycobacterium avium complex (MAC)</taxon>
    </lineage>
</organism>
<dbReference type="Proteomes" id="UP000001574">
    <property type="component" value="Chromosome"/>
</dbReference>
<dbReference type="Pfam" id="PF08811">
    <property type="entry name" value="DUF1800"/>
    <property type="match status" value="1"/>
</dbReference>
<dbReference type="EMBL" id="CP000479">
    <property type="protein sequence ID" value="ABK66677.1"/>
    <property type="molecule type" value="Genomic_DNA"/>
</dbReference>
<feature type="compositionally biased region" description="Low complexity" evidence="1">
    <location>
        <begin position="70"/>
        <end position="80"/>
    </location>
</feature>
<evidence type="ECO:0000313" key="3">
    <source>
        <dbReference type="Proteomes" id="UP000001574"/>
    </source>
</evidence>
<evidence type="ECO:0008006" key="4">
    <source>
        <dbReference type="Google" id="ProtNLM"/>
    </source>
</evidence>
<evidence type="ECO:0000256" key="1">
    <source>
        <dbReference type="SAM" id="MobiDB-lite"/>
    </source>
</evidence>
<dbReference type="HOGENOM" id="CLU_026001_1_1_11"/>
<dbReference type="InterPro" id="IPR014917">
    <property type="entry name" value="DUF1800"/>
</dbReference>
<feature type="region of interest" description="Disordered" evidence="1">
    <location>
        <begin position="70"/>
        <end position="98"/>
    </location>
</feature>
<dbReference type="KEGG" id="mav:MAV_4757"/>
<proteinExistence type="predicted"/>
<reference evidence="2 3" key="1">
    <citation type="submission" date="2006-10" db="EMBL/GenBank/DDBJ databases">
        <authorList>
            <person name="Fleischmann R.D."/>
            <person name="Dodson R.J."/>
            <person name="Haft D.H."/>
            <person name="Merkel J.S."/>
            <person name="Nelson W.C."/>
            <person name="Fraser C.M."/>
        </authorList>
    </citation>
    <scope>NUCLEOTIDE SEQUENCE [LARGE SCALE GENOMIC DNA]</scope>
    <source>
        <strain evidence="2 3">104</strain>
    </source>
</reference>